<dbReference type="PANTHER" id="PTHR46320:SF1">
    <property type="entry name" value="GLYCEROPHOSPHODIESTER PHOSPHODIESTERASE 1"/>
    <property type="match status" value="1"/>
</dbReference>
<sequence>MKKNILFLLAVTVISLTSFAQNTKLDSLIANYHNQHYVLSVAHRAVHDTYPENSLEAIREAIRIGVDIAELDLRETKDGKLIIMHDGTLDRTTNGTGIVKDLKWKDLKDLKLKIGDSITNENIPTLEDVFKLAKGNILLDLDFKAKSERAIKNTYKLIKKKGMQKEVIFYLYDYKKVPMVYALNPDVKIMPRAYSAADVENILKFDYVTVIQVDDRFYTDELLKKAFDKGMRVWVNALGDYDDLERLEKYTGFEKCFDKKYINIIQTDFPQQLLDYLNMKGYRN</sequence>
<dbReference type="RefSeq" id="WP_057778876.1">
    <property type="nucleotide sequence ID" value="NZ_JAGGJQ010000004.1"/>
</dbReference>
<dbReference type="PANTHER" id="PTHR46320">
    <property type="entry name" value="GLYCEROPHOSPHODIESTER PHOSPHODIESTERASE 1"/>
    <property type="match status" value="1"/>
</dbReference>
<dbReference type="GO" id="GO:0005886">
    <property type="term" value="C:plasma membrane"/>
    <property type="evidence" value="ECO:0007669"/>
    <property type="project" value="TreeGrafter"/>
</dbReference>
<dbReference type="PROSITE" id="PS50007">
    <property type="entry name" value="PIPLC_X_DOMAIN"/>
    <property type="match status" value="1"/>
</dbReference>
<keyword evidence="6" id="KW-1185">Reference proteome</keyword>
<keyword evidence="1" id="KW-0732">Signal</keyword>
<evidence type="ECO:0000313" key="6">
    <source>
        <dbReference type="Proteomes" id="UP001231587"/>
    </source>
</evidence>
<keyword evidence="3" id="KW-0378">Hydrolase</keyword>
<organism evidence="3 5">
    <name type="scientific">Formosa algae</name>
    <dbReference type="NCBI Taxonomy" id="225843"/>
    <lineage>
        <taxon>Bacteria</taxon>
        <taxon>Pseudomonadati</taxon>
        <taxon>Bacteroidota</taxon>
        <taxon>Flavobacteriia</taxon>
        <taxon>Flavobacteriales</taxon>
        <taxon>Flavobacteriaceae</taxon>
        <taxon>Formosa</taxon>
    </lineage>
</organism>
<dbReference type="OrthoDB" id="384721at2"/>
<dbReference type="InterPro" id="IPR030395">
    <property type="entry name" value="GP_PDE_dom"/>
</dbReference>
<evidence type="ECO:0000313" key="3">
    <source>
        <dbReference type="EMBL" id="MBP1839877.1"/>
    </source>
</evidence>
<dbReference type="EMBL" id="JAUSUU010000005">
    <property type="protein sequence ID" value="MDQ0335476.1"/>
    <property type="molecule type" value="Genomic_DNA"/>
</dbReference>
<dbReference type="GO" id="GO:0008889">
    <property type="term" value="F:glycerophosphodiester phosphodiesterase activity"/>
    <property type="evidence" value="ECO:0007669"/>
    <property type="project" value="UniProtKB-EC"/>
</dbReference>
<reference evidence="3" key="1">
    <citation type="submission" date="2021-03" db="EMBL/GenBank/DDBJ databases">
        <title>Genomic Encyclopedia of Type Strains, Phase IV (KMG-IV): sequencing the most valuable type-strain genomes for metagenomic binning, comparative biology and taxonomic classification.</title>
        <authorList>
            <person name="Goeker M."/>
        </authorList>
    </citation>
    <scope>NUCLEOTIDE SEQUENCE</scope>
    <source>
        <strain evidence="3">DSM 15523</strain>
        <strain evidence="4 6">DSM 16476</strain>
    </source>
</reference>
<dbReference type="PROSITE" id="PS51704">
    <property type="entry name" value="GP_PDE"/>
    <property type="match status" value="1"/>
</dbReference>
<evidence type="ECO:0000256" key="1">
    <source>
        <dbReference type="SAM" id="SignalP"/>
    </source>
</evidence>
<evidence type="ECO:0000313" key="4">
    <source>
        <dbReference type="EMBL" id="MDQ0335476.1"/>
    </source>
</evidence>
<gene>
    <name evidence="3" type="ORF">J2Z56_001801</name>
    <name evidence="4" type="ORF">J2Z57_001924</name>
</gene>
<dbReference type="GO" id="GO:0006644">
    <property type="term" value="P:phospholipid metabolic process"/>
    <property type="evidence" value="ECO:0007669"/>
    <property type="project" value="TreeGrafter"/>
</dbReference>
<dbReference type="InterPro" id="IPR017946">
    <property type="entry name" value="PLC-like_Pdiesterase_TIM-brl"/>
</dbReference>
<proteinExistence type="predicted"/>
<comment type="caution">
    <text evidence="3">The sequence shown here is derived from an EMBL/GenBank/DDBJ whole genome shotgun (WGS) entry which is preliminary data.</text>
</comment>
<dbReference type="AlphaFoldDB" id="A0A9X0YMD0"/>
<evidence type="ECO:0000259" key="2">
    <source>
        <dbReference type="PROSITE" id="PS51704"/>
    </source>
</evidence>
<dbReference type="EC" id="3.1.4.46" evidence="3"/>
<evidence type="ECO:0000313" key="5">
    <source>
        <dbReference type="Proteomes" id="UP001138672"/>
    </source>
</evidence>
<protein>
    <submittedName>
        <fullName evidence="3">Glycerophosphoryl diester phosphodiesterase</fullName>
        <ecNumber evidence="3">3.1.4.46</ecNumber>
    </submittedName>
</protein>
<dbReference type="Proteomes" id="UP001138672">
    <property type="component" value="Unassembled WGS sequence"/>
</dbReference>
<dbReference type="GO" id="GO:0070291">
    <property type="term" value="P:N-acylethanolamine metabolic process"/>
    <property type="evidence" value="ECO:0007669"/>
    <property type="project" value="TreeGrafter"/>
</dbReference>
<feature type="signal peptide" evidence="1">
    <location>
        <begin position="1"/>
        <end position="20"/>
    </location>
</feature>
<feature type="chain" id="PRO_5040760876" evidence="1">
    <location>
        <begin position="21"/>
        <end position="284"/>
    </location>
</feature>
<dbReference type="CDD" id="cd08566">
    <property type="entry name" value="GDPD_AtGDE_like"/>
    <property type="match status" value="1"/>
</dbReference>
<dbReference type="Pfam" id="PF03009">
    <property type="entry name" value="GDPD"/>
    <property type="match status" value="1"/>
</dbReference>
<dbReference type="GO" id="GO:0006580">
    <property type="term" value="P:ethanolamine metabolic process"/>
    <property type="evidence" value="ECO:0007669"/>
    <property type="project" value="TreeGrafter"/>
</dbReference>
<dbReference type="EMBL" id="JAGGJQ010000004">
    <property type="protein sequence ID" value="MBP1839877.1"/>
    <property type="molecule type" value="Genomic_DNA"/>
</dbReference>
<dbReference type="SUPFAM" id="SSF51695">
    <property type="entry name" value="PLC-like phosphodiesterases"/>
    <property type="match status" value="1"/>
</dbReference>
<name>A0A9X0YMD0_9FLAO</name>
<feature type="domain" description="GP-PDE" evidence="2">
    <location>
        <begin position="38"/>
        <end position="277"/>
    </location>
</feature>
<dbReference type="Proteomes" id="UP001231587">
    <property type="component" value="Unassembled WGS sequence"/>
</dbReference>
<accession>A0A9X0YMD0</accession>
<dbReference type="Gene3D" id="3.20.20.190">
    <property type="entry name" value="Phosphatidylinositol (PI) phosphodiesterase"/>
    <property type="match status" value="1"/>
</dbReference>